<organism evidence="3 4">
    <name type="scientific">Aspergillus tubingensis (strain CBS 134.48)</name>
    <dbReference type="NCBI Taxonomy" id="767770"/>
    <lineage>
        <taxon>Eukaryota</taxon>
        <taxon>Fungi</taxon>
        <taxon>Dikarya</taxon>
        <taxon>Ascomycota</taxon>
        <taxon>Pezizomycotina</taxon>
        <taxon>Eurotiomycetes</taxon>
        <taxon>Eurotiomycetidae</taxon>
        <taxon>Eurotiales</taxon>
        <taxon>Aspergillaceae</taxon>
        <taxon>Aspergillus</taxon>
        <taxon>Aspergillus subgen. Circumdati</taxon>
    </lineage>
</organism>
<feature type="transmembrane region" description="Helical" evidence="1">
    <location>
        <begin position="67"/>
        <end position="88"/>
    </location>
</feature>
<dbReference type="EMBL" id="KV878178">
    <property type="protein sequence ID" value="OJI88966.1"/>
    <property type="molecule type" value="Genomic_DNA"/>
</dbReference>
<name>A0A1L9NI42_ASPTC</name>
<dbReference type="Proteomes" id="UP000184304">
    <property type="component" value="Unassembled WGS sequence"/>
</dbReference>
<accession>A0A1L9NI42</accession>
<evidence type="ECO:0000256" key="1">
    <source>
        <dbReference type="SAM" id="Phobius"/>
    </source>
</evidence>
<keyword evidence="1" id="KW-0812">Transmembrane</keyword>
<reference evidence="4" key="1">
    <citation type="journal article" date="2017" name="Genome Biol.">
        <title>Comparative genomics reveals high biological diversity and specific adaptations in the industrially and medically important fungal genus Aspergillus.</title>
        <authorList>
            <person name="de Vries R.P."/>
            <person name="Riley R."/>
            <person name="Wiebenga A."/>
            <person name="Aguilar-Osorio G."/>
            <person name="Amillis S."/>
            <person name="Uchima C.A."/>
            <person name="Anderluh G."/>
            <person name="Asadollahi M."/>
            <person name="Askin M."/>
            <person name="Barry K."/>
            <person name="Battaglia E."/>
            <person name="Bayram O."/>
            <person name="Benocci T."/>
            <person name="Braus-Stromeyer S.A."/>
            <person name="Caldana C."/>
            <person name="Canovas D."/>
            <person name="Cerqueira G.C."/>
            <person name="Chen F."/>
            <person name="Chen W."/>
            <person name="Choi C."/>
            <person name="Clum A."/>
            <person name="Dos Santos R.A."/>
            <person name="Damasio A.R."/>
            <person name="Diallinas G."/>
            <person name="Emri T."/>
            <person name="Fekete E."/>
            <person name="Flipphi M."/>
            <person name="Freyberg S."/>
            <person name="Gallo A."/>
            <person name="Gournas C."/>
            <person name="Habgood R."/>
            <person name="Hainaut M."/>
            <person name="Harispe M.L."/>
            <person name="Henrissat B."/>
            <person name="Hilden K.S."/>
            <person name="Hope R."/>
            <person name="Hossain A."/>
            <person name="Karabika E."/>
            <person name="Karaffa L."/>
            <person name="Karanyi Z."/>
            <person name="Krasevec N."/>
            <person name="Kuo A."/>
            <person name="Kusch H."/>
            <person name="LaButti K."/>
            <person name="Lagendijk E.L."/>
            <person name="Lapidus A."/>
            <person name="Levasseur A."/>
            <person name="Lindquist E."/>
            <person name="Lipzen A."/>
            <person name="Logrieco A.F."/>
            <person name="MacCabe A."/>
            <person name="Maekelae M.R."/>
            <person name="Malavazi I."/>
            <person name="Melin P."/>
            <person name="Meyer V."/>
            <person name="Mielnichuk N."/>
            <person name="Miskei M."/>
            <person name="Molnar A.P."/>
            <person name="Mule G."/>
            <person name="Ngan C.Y."/>
            <person name="Orejas M."/>
            <person name="Orosz E."/>
            <person name="Ouedraogo J.P."/>
            <person name="Overkamp K.M."/>
            <person name="Park H.-S."/>
            <person name="Perrone G."/>
            <person name="Piumi F."/>
            <person name="Punt P.J."/>
            <person name="Ram A.F."/>
            <person name="Ramon A."/>
            <person name="Rauscher S."/>
            <person name="Record E."/>
            <person name="Riano-Pachon D.M."/>
            <person name="Robert V."/>
            <person name="Roehrig J."/>
            <person name="Ruller R."/>
            <person name="Salamov A."/>
            <person name="Salih N.S."/>
            <person name="Samson R.A."/>
            <person name="Sandor E."/>
            <person name="Sanguinetti M."/>
            <person name="Schuetze T."/>
            <person name="Sepcic K."/>
            <person name="Shelest E."/>
            <person name="Sherlock G."/>
            <person name="Sophianopoulou V."/>
            <person name="Squina F.M."/>
            <person name="Sun H."/>
            <person name="Susca A."/>
            <person name="Todd R.B."/>
            <person name="Tsang A."/>
            <person name="Unkles S.E."/>
            <person name="van de Wiele N."/>
            <person name="van Rossen-Uffink D."/>
            <person name="Oliveira J.V."/>
            <person name="Vesth T.C."/>
            <person name="Visser J."/>
            <person name="Yu J.-H."/>
            <person name="Zhou M."/>
            <person name="Andersen M.R."/>
            <person name="Archer D.B."/>
            <person name="Baker S.E."/>
            <person name="Benoit I."/>
            <person name="Brakhage A.A."/>
            <person name="Braus G.H."/>
            <person name="Fischer R."/>
            <person name="Frisvad J.C."/>
            <person name="Goldman G.H."/>
            <person name="Houbraken J."/>
            <person name="Oakley B."/>
            <person name="Pocsi I."/>
            <person name="Scazzocchio C."/>
            <person name="Seiboth B."/>
            <person name="vanKuyk P.A."/>
            <person name="Wortman J."/>
            <person name="Dyer P.S."/>
            <person name="Grigoriev I.V."/>
        </authorList>
    </citation>
    <scope>NUCLEOTIDE SEQUENCE [LARGE SCALE GENOMIC DNA]</scope>
    <source>
        <strain evidence="4">CBS 134.48</strain>
    </source>
</reference>
<evidence type="ECO:0000313" key="4">
    <source>
        <dbReference type="Proteomes" id="UP000184304"/>
    </source>
</evidence>
<protein>
    <submittedName>
        <fullName evidence="3">Uncharacterized protein</fullName>
    </submittedName>
</protein>
<evidence type="ECO:0000256" key="2">
    <source>
        <dbReference type="SAM" id="SignalP"/>
    </source>
</evidence>
<dbReference type="AlphaFoldDB" id="A0A1L9NI42"/>
<keyword evidence="1" id="KW-1133">Transmembrane helix</keyword>
<keyword evidence="4" id="KW-1185">Reference proteome</keyword>
<feature type="chain" id="PRO_5009887164" evidence="2">
    <location>
        <begin position="28"/>
        <end position="102"/>
    </location>
</feature>
<keyword evidence="1" id="KW-0472">Membrane</keyword>
<feature type="signal peptide" evidence="2">
    <location>
        <begin position="1"/>
        <end position="27"/>
    </location>
</feature>
<keyword evidence="2" id="KW-0732">Signal</keyword>
<sequence>MRRRPLLANDMISVALVFLLHVMEVHDTFHPSFFSIHVQYWRFARLNNGKLASQGGLAGYHGLLVRIAYDICCPVLYVVVHLILLFCFDVVWSLHLTPLGCD</sequence>
<proteinExistence type="predicted"/>
<evidence type="ECO:0000313" key="3">
    <source>
        <dbReference type="EMBL" id="OJI88966.1"/>
    </source>
</evidence>
<dbReference type="VEuPathDB" id="FungiDB:ASPTUDRAFT_358451"/>
<gene>
    <name evidence="3" type="ORF">ASPTUDRAFT_358451</name>
</gene>